<dbReference type="Proteomes" id="UP000887159">
    <property type="component" value="Unassembled WGS sequence"/>
</dbReference>
<dbReference type="AlphaFoldDB" id="A0A8X7BK96"/>
<name>A0A8X7BK96_TRICX</name>
<dbReference type="EMBL" id="BMAU01021430">
    <property type="protein sequence ID" value="GFY35041.1"/>
    <property type="molecule type" value="Genomic_DNA"/>
</dbReference>
<reference evidence="2" key="1">
    <citation type="submission" date="2020-08" db="EMBL/GenBank/DDBJ databases">
        <title>Multicomponent nature underlies the extraordinary mechanical properties of spider dragline silk.</title>
        <authorList>
            <person name="Kono N."/>
            <person name="Nakamura H."/>
            <person name="Mori M."/>
            <person name="Yoshida Y."/>
            <person name="Ohtoshi R."/>
            <person name="Malay A.D."/>
            <person name="Moran D.A.P."/>
            <person name="Tomita M."/>
            <person name="Numata K."/>
            <person name="Arakawa K."/>
        </authorList>
    </citation>
    <scope>NUCLEOTIDE SEQUENCE</scope>
</reference>
<gene>
    <name evidence="2" type="ORF">TNCV_5044161</name>
</gene>
<sequence>MLDSLLMLCMLLMKAALQRAGKCWGSGAGEAFGRDCWNTEAMSLCQCWCLCFFPSDSRASLKVEYVPHMNVTRDVESASVFGKTILLLVQGPLHPVYFEAGGWRGNCAGHLTVGEIKGVQRLTSLRTSAPGCPVWATFPRETA</sequence>
<evidence type="ECO:0000256" key="1">
    <source>
        <dbReference type="SAM" id="SignalP"/>
    </source>
</evidence>
<keyword evidence="3" id="KW-1185">Reference proteome</keyword>
<protein>
    <submittedName>
        <fullName evidence="2">Uncharacterized protein</fullName>
    </submittedName>
</protein>
<evidence type="ECO:0000313" key="3">
    <source>
        <dbReference type="Proteomes" id="UP000887159"/>
    </source>
</evidence>
<organism evidence="2 3">
    <name type="scientific">Trichonephila clavipes</name>
    <name type="common">Golden silk orbweaver</name>
    <name type="synonym">Nephila clavipes</name>
    <dbReference type="NCBI Taxonomy" id="2585209"/>
    <lineage>
        <taxon>Eukaryota</taxon>
        <taxon>Metazoa</taxon>
        <taxon>Ecdysozoa</taxon>
        <taxon>Arthropoda</taxon>
        <taxon>Chelicerata</taxon>
        <taxon>Arachnida</taxon>
        <taxon>Araneae</taxon>
        <taxon>Araneomorphae</taxon>
        <taxon>Entelegynae</taxon>
        <taxon>Araneoidea</taxon>
        <taxon>Nephilidae</taxon>
        <taxon>Trichonephila</taxon>
    </lineage>
</organism>
<keyword evidence="1" id="KW-0732">Signal</keyword>
<comment type="caution">
    <text evidence="2">The sequence shown here is derived from an EMBL/GenBank/DDBJ whole genome shotgun (WGS) entry which is preliminary data.</text>
</comment>
<accession>A0A8X7BK96</accession>
<proteinExistence type="predicted"/>
<feature type="chain" id="PRO_5036453861" evidence="1">
    <location>
        <begin position="21"/>
        <end position="143"/>
    </location>
</feature>
<evidence type="ECO:0000313" key="2">
    <source>
        <dbReference type="EMBL" id="GFY35041.1"/>
    </source>
</evidence>
<feature type="signal peptide" evidence="1">
    <location>
        <begin position="1"/>
        <end position="20"/>
    </location>
</feature>